<accession>A0A1S4CGR5</accession>
<proteinExistence type="predicted"/>
<name>A0A1S4CGR5_TOBAC</name>
<dbReference type="AlphaFoldDB" id="A0A1S4CGR5"/>
<reference evidence="1" key="1">
    <citation type="submission" date="2025-08" db="UniProtKB">
        <authorList>
            <consortium name="RefSeq"/>
        </authorList>
    </citation>
    <scope>IDENTIFICATION</scope>
</reference>
<dbReference type="STRING" id="4097.A0A1S4CGR5"/>
<gene>
    <name evidence="1" type="primary">LOC107818638</name>
</gene>
<dbReference type="RefSeq" id="XP_016500164.1">
    <property type="nucleotide sequence ID" value="XM_016644678.1"/>
</dbReference>
<dbReference type="CDD" id="cd09272">
    <property type="entry name" value="RNase_HI_RT_Ty1"/>
    <property type="match status" value="1"/>
</dbReference>
<dbReference type="KEGG" id="nta:107818638"/>
<protein>
    <submittedName>
        <fullName evidence="1">Uncharacterized mitochondrial protein AtMg00810-like</fullName>
    </submittedName>
</protein>
<evidence type="ECO:0000313" key="1">
    <source>
        <dbReference type="RefSeq" id="XP_016500164.1"/>
    </source>
</evidence>
<dbReference type="PaxDb" id="4097-A0A1S4CGR5"/>
<organism evidence="1">
    <name type="scientific">Nicotiana tabacum</name>
    <name type="common">Common tobacco</name>
    <dbReference type="NCBI Taxonomy" id="4097"/>
    <lineage>
        <taxon>Eukaryota</taxon>
        <taxon>Viridiplantae</taxon>
        <taxon>Streptophyta</taxon>
        <taxon>Embryophyta</taxon>
        <taxon>Tracheophyta</taxon>
        <taxon>Spermatophyta</taxon>
        <taxon>Magnoliopsida</taxon>
        <taxon>eudicotyledons</taxon>
        <taxon>Gunneridae</taxon>
        <taxon>Pentapetalae</taxon>
        <taxon>asterids</taxon>
        <taxon>lamiids</taxon>
        <taxon>Solanales</taxon>
        <taxon>Solanaceae</taxon>
        <taxon>Nicotianoideae</taxon>
        <taxon>Nicotianeae</taxon>
        <taxon>Nicotiana</taxon>
    </lineage>
</organism>
<dbReference type="PANTHER" id="PTHR11439:SF452">
    <property type="entry name" value="REVERSE TRANSCRIPTASE TY1_COPIA-TYPE DOMAIN-CONTAINING PROTEIN"/>
    <property type="match status" value="1"/>
</dbReference>
<sequence length="124" mass="13778">MITGLGLSGSKPIETPLEFNQKLTTKELDEVTGTTKDELLEDEPKESHWEAALRVVKYVKMTPGMGVLMSSKKSNTLIAFCDVDWASYPNTRKSIIGFRVKHGESLIAWKSKKQTTVSRSSAES</sequence>
<dbReference type="OrthoDB" id="1296755at2759"/>
<dbReference type="PANTHER" id="PTHR11439">
    <property type="entry name" value="GAG-POL-RELATED RETROTRANSPOSON"/>
    <property type="match status" value="1"/>
</dbReference>